<dbReference type="CDD" id="cd06267">
    <property type="entry name" value="PBP1_LacI_sugar_binding-like"/>
    <property type="match status" value="1"/>
</dbReference>
<evidence type="ECO:0000256" key="2">
    <source>
        <dbReference type="ARBA" id="ARBA00023125"/>
    </source>
</evidence>
<dbReference type="Pfam" id="PF00356">
    <property type="entry name" value="LacI"/>
    <property type="match status" value="1"/>
</dbReference>
<dbReference type="RefSeq" id="WP_046723886.1">
    <property type="nucleotide sequence ID" value="NZ_CP011114.1"/>
</dbReference>
<evidence type="ECO:0000313" key="5">
    <source>
        <dbReference type="EMBL" id="AKG37257.1"/>
    </source>
</evidence>
<dbReference type="SMART" id="SM00354">
    <property type="entry name" value="HTH_LACI"/>
    <property type="match status" value="1"/>
</dbReference>
<dbReference type="SUPFAM" id="SSF53822">
    <property type="entry name" value="Periplasmic binding protein-like I"/>
    <property type="match status" value="1"/>
</dbReference>
<dbReference type="EMBL" id="CP011114">
    <property type="protein sequence ID" value="AKG37257.1"/>
    <property type="molecule type" value="Genomic_DNA"/>
</dbReference>
<dbReference type="HOGENOM" id="CLU_037628_6_2_9"/>
<dbReference type="Pfam" id="PF13377">
    <property type="entry name" value="Peripla_BP_3"/>
    <property type="match status" value="1"/>
</dbReference>
<dbReference type="GO" id="GO:0003700">
    <property type="term" value="F:DNA-binding transcription factor activity"/>
    <property type="evidence" value="ECO:0007669"/>
    <property type="project" value="TreeGrafter"/>
</dbReference>
<dbReference type="PROSITE" id="PS50932">
    <property type="entry name" value="HTH_LACI_2"/>
    <property type="match status" value="1"/>
</dbReference>
<dbReference type="Gene3D" id="1.10.260.40">
    <property type="entry name" value="lambda repressor-like DNA-binding domains"/>
    <property type="match status" value="1"/>
</dbReference>
<keyword evidence="3" id="KW-0804">Transcription</keyword>
<dbReference type="InterPro" id="IPR028082">
    <property type="entry name" value="Peripla_BP_I"/>
</dbReference>
<accession>A0A0F7FF56</accession>
<evidence type="ECO:0000256" key="3">
    <source>
        <dbReference type="ARBA" id="ARBA00023163"/>
    </source>
</evidence>
<dbReference type="OrthoDB" id="9796186at2"/>
<dbReference type="CDD" id="cd01392">
    <property type="entry name" value="HTH_LacI"/>
    <property type="match status" value="1"/>
</dbReference>
<dbReference type="InterPro" id="IPR000843">
    <property type="entry name" value="HTH_LacI"/>
</dbReference>
<dbReference type="PROSITE" id="PS00356">
    <property type="entry name" value="HTH_LACI_1"/>
    <property type="match status" value="1"/>
</dbReference>
<dbReference type="PANTHER" id="PTHR30146:SF24">
    <property type="entry name" value="XYLOSE OPERON REGULATORY PROTEIN"/>
    <property type="match status" value="1"/>
</dbReference>
<protein>
    <submittedName>
        <fullName evidence="5">LacI family transcriptional regulator</fullName>
    </submittedName>
</protein>
<reference evidence="5 6" key="1">
    <citation type="submission" date="2015-03" db="EMBL/GenBank/DDBJ databases">
        <authorList>
            <person name="Abdul Halim M."/>
        </authorList>
    </citation>
    <scope>NUCLEOTIDE SEQUENCE [LARGE SCALE GENOMIC DNA]</scope>
    <source>
        <strain evidence="5 6">ATCC 35681</strain>
    </source>
</reference>
<dbReference type="PATRIC" id="fig|1333534.5.peg.5347"/>
<dbReference type="AlphaFoldDB" id="A0A0F7FF56"/>
<keyword evidence="1" id="KW-0805">Transcription regulation</keyword>
<dbReference type="PANTHER" id="PTHR30146">
    <property type="entry name" value="LACI-RELATED TRANSCRIPTIONAL REPRESSOR"/>
    <property type="match status" value="1"/>
</dbReference>
<proteinExistence type="predicted"/>
<keyword evidence="2" id="KW-0238">DNA-binding</keyword>
<dbReference type="SUPFAM" id="SSF47413">
    <property type="entry name" value="lambda repressor-like DNA-binding domains"/>
    <property type="match status" value="1"/>
</dbReference>
<dbReference type="Gene3D" id="3.40.50.2300">
    <property type="match status" value="2"/>
</dbReference>
<feature type="domain" description="HTH lacI-type" evidence="4">
    <location>
        <begin position="5"/>
        <end position="59"/>
    </location>
</feature>
<dbReference type="InterPro" id="IPR010982">
    <property type="entry name" value="Lambda_DNA-bd_dom_sf"/>
</dbReference>
<reference evidence="5 6" key="2">
    <citation type="journal article" date="2016" name="Genome Announc.">
        <title>Genome Sequence of a Gram-Positive Diazotroph, Paenibacillus durus Type Strain ATCC 35681.</title>
        <authorList>
            <person name="Halim M.A."/>
            <person name="Rahman A.Y."/>
            <person name="Sim K.S."/>
            <person name="Yam H.C."/>
            <person name="Rahim A.A."/>
            <person name="Ghazali A.H."/>
            <person name="Najimudin N."/>
        </authorList>
    </citation>
    <scope>NUCLEOTIDE SEQUENCE [LARGE SCALE GENOMIC DNA]</scope>
    <source>
        <strain evidence="5 6">ATCC 35681</strain>
    </source>
</reference>
<name>A0A0F7FF56_PAEDU</name>
<evidence type="ECO:0000256" key="1">
    <source>
        <dbReference type="ARBA" id="ARBA00023015"/>
    </source>
</evidence>
<organism evidence="5 6">
    <name type="scientific">Paenibacillus durus ATCC 35681</name>
    <dbReference type="NCBI Taxonomy" id="1333534"/>
    <lineage>
        <taxon>Bacteria</taxon>
        <taxon>Bacillati</taxon>
        <taxon>Bacillota</taxon>
        <taxon>Bacilli</taxon>
        <taxon>Bacillales</taxon>
        <taxon>Paenibacillaceae</taxon>
        <taxon>Paenibacillus</taxon>
    </lineage>
</organism>
<dbReference type="GO" id="GO:0000976">
    <property type="term" value="F:transcription cis-regulatory region binding"/>
    <property type="evidence" value="ECO:0007669"/>
    <property type="project" value="TreeGrafter"/>
</dbReference>
<dbReference type="InterPro" id="IPR046335">
    <property type="entry name" value="LacI/GalR-like_sensor"/>
</dbReference>
<sequence length="342" mass="38509">MKLKTTIRDVAEYASVSTATVSYVLNDVNKVSQQTKEKVLEAIKHLDYHPDFTAISLSKRKSNMIGVMIPFVNHSLPPIFKQDHYYTEIISGMEYISSAQNYDLLISGVRDSEDCKSWVAKRNLDGLIISGPLPDSLIKELNTFNIPIVLIDNYGDFEKNYQIMIDDELGGYLGTKHLLNNGHTHISFVRINLPSTDLIDQQRYRGFKRALNEAHISINPDLVFDANGNSFEIGYKIGMKILDLKEKTTAIFASSDILAVGIIQAFRENGKEVPKDYSIVGFDDLEIIQYISPKLTTIRQDVFNKGVVLVQTIIDAIEQNGSHPVKLTLPIELIVRESTRSI</sequence>
<gene>
    <name evidence="5" type="ORF">VK70_24460</name>
</gene>
<dbReference type="Proteomes" id="UP000034189">
    <property type="component" value="Chromosome"/>
</dbReference>
<evidence type="ECO:0000313" key="6">
    <source>
        <dbReference type="Proteomes" id="UP000034189"/>
    </source>
</evidence>
<evidence type="ECO:0000259" key="4">
    <source>
        <dbReference type="PROSITE" id="PS50932"/>
    </source>
</evidence>